<evidence type="ECO:0000313" key="3">
    <source>
        <dbReference type="Proteomes" id="UP000838100"/>
    </source>
</evidence>
<dbReference type="InterPro" id="IPR007475">
    <property type="entry name" value="UbiK"/>
</dbReference>
<keyword evidence="3" id="KW-1185">Reference proteome</keyword>
<dbReference type="PANTHER" id="PTHR38040:SF1">
    <property type="entry name" value="UBIQUINONE BIOSYNTHESIS ACCESSORY FACTOR UBIK"/>
    <property type="match status" value="1"/>
</dbReference>
<dbReference type="PANTHER" id="PTHR38040">
    <property type="entry name" value="UBIQUINONE BIOSYNTHESIS ACCESSORY FACTOR UBIK"/>
    <property type="match status" value="1"/>
</dbReference>
<name>A0ABN8ELN0_9GAMM</name>
<comment type="caution">
    <text evidence="2">The sequence shown here is derived from an EMBL/GenBank/DDBJ whole genome shotgun (WGS) entry which is preliminary data.</text>
</comment>
<gene>
    <name evidence="1 2" type="primary">ubiK</name>
    <name evidence="2" type="ORF">SIN8267_01907</name>
</gene>
<protein>
    <recommendedName>
        <fullName evidence="1">Ubiquinone biosynthesis accessory factor UbiK</fullName>
    </recommendedName>
</protein>
<keyword evidence="1" id="KW-0963">Cytoplasm</keyword>
<comment type="subcellular location">
    <subcellularLocation>
        <location evidence="1">Cytoplasm</location>
    </subcellularLocation>
</comment>
<keyword evidence="2" id="KW-0830">Ubiquinone</keyword>
<dbReference type="Proteomes" id="UP000838100">
    <property type="component" value="Unassembled WGS sequence"/>
</dbReference>
<comment type="similarity">
    <text evidence="1">Belongs to the UbiK family.</text>
</comment>
<comment type="function">
    <text evidence="1">Required for efficient ubiquinone (coenzyme Q) biosynthesis. UbiK is probably an accessory factor of Ubi enzymes and facilitates ubiquinone biosynthesis by acting as an assembly factor, a targeting factor, or both.</text>
</comment>
<keyword evidence="1" id="KW-0831">Ubiquinone biosynthesis</keyword>
<dbReference type="HAMAP" id="MF_02216">
    <property type="entry name" value="UbiK"/>
    <property type="match status" value="1"/>
</dbReference>
<reference evidence="2" key="1">
    <citation type="submission" date="2021-12" db="EMBL/GenBank/DDBJ databases">
        <authorList>
            <person name="Rodrigo-Torres L."/>
            <person name="Arahal R. D."/>
            <person name="Lucena T."/>
        </authorList>
    </citation>
    <scope>NUCLEOTIDE SEQUENCE</scope>
    <source>
        <strain evidence="2">CECT 8267</strain>
    </source>
</reference>
<keyword evidence="1" id="KW-0175">Coiled coil</keyword>
<comment type="pathway">
    <text evidence="1">Cofactor biosynthesis; ubiquinone biosynthesis.</text>
</comment>
<feature type="coiled-coil region" evidence="1">
    <location>
        <begin position="47"/>
        <end position="77"/>
    </location>
</feature>
<dbReference type="RefSeq" id="WP_237444492.1">
    <property type="nucleotide sequence ID" value="NZ_CAKLPX010000002.1"/>
</dbReference>
<evidence type="ECO:0000313" key="2">
    <source>
        <dbReference type="EMBL" id="CAH0991792.1"/>
    </source>
</evidence>
<dbReference type="EMBL" id="CAKLPX010000002">
    <property type="protein sequence ID" value="CAH0991792.1"/>
    <property type="molecule type" value="Genomic_DNA"/>
</dbReference>
<evidence type="ECO:0000256" key="1">
    <source>
        <dbReference type="HAMAP-Rule" id="MF_02216"/>
    </source>
</evidence>
<proteinExistence type="inferred from homology"/>
<dbReference type="Pfam" id="PF04380">
    <property type="entry name" value="BMFP"/>
    <property type="match status" value="1"/>
</dbReference>
<accession>A0ABN8ELN0</accession>
<sequence length="79" mass="9068">MLNNQFIDEFSQQLSQLLKGAPQRQDIEKAVHAASQSVFSKLNLVSREEFDAQAAVLQRSRQKLNELEQQLAELNEKIK</sequence>
<organism evidence="2 3">
    <name type="scientific">Sinobacterium norvegicum</name>
    <dbReference type="NCBI Taxonomy" id="1641715"/>
    <lineage>
        <taxon>Bacteria</taxon>
        <taxon>Pseudomonadati</taxon>
        <taxon>Pseudomonadota</taxon>
        <taxon>Gammaproteobacteria</taxon>
        <taxon>Cellvibrionales</taxon>
        <taxon>Spongiibacteraceae</taxon>
        <taxon>Sinobacterium</taxon>
    </lineage>
</organism>